<dbReference type="Proteomes" id="UP001139103">
    <property type="component" value="Unassembled WGS sequence"/>
</dbReference>
<dbReference type="PANTHER" id="PTHR19848">
    <property type="entry name" value="WD40 REPEAT PROTEIN"/>
    <property type="match status" value="1"/>
</dbReference>
<evidence type="ECO:0000256" key="2">
    <source>
        <dbReference type="ARBA" id="ARBA00022737"/>
    </source>
</evidence>
<organism evidence="6 7">
    <name type="scientific">Blastopirellula sediminis</name>
    <dbReference type="NCBI Taxonomy" id="2894196"/>
    <lineage>
        <taxon>Bacteria</taxon>
        <taxon>Pseudomonadati</taxon>
        <taxon>Planctomycetota</taxon>
        <taxon>Planctomycetia</taxon>
        <taxon>Pirellulales</taxon>
        <taxon>Pirellulaceae</taxon>
        <taxon>Blastopirellula</taxon>
    </lineage>
</organism>
<evidence type="ECO:0000256" key="4">
    <source>
        <dbReference type="SAM" id="SignalP"/>
    </source>
</evidence>
<protein>
    <recommendedName>
        <fullName evidence="5">Cytochrome C Planctomycete-type domain-containing protein</fullName>
    </recommendedName>
</protein>
<dbReference type="InterPro" id="IPR015943">
    <property type="entry name" value="WD40/YVTN_repeat-like_dom_sf"/>
</dbReference>
<evidence type="ECO:0000313" key="7">
    <source>
        <dbReference type="Proteomes" id="UP001139103"/>
    </source>
</evidence>
<feature type="domain" description="Cytochrome C Planctomycete-type" evidence="5">
    <location>
        <begin position="40"/>
        <end position="96"/>
    </location>
</feature>
<evidence type="ECO:0000256" key="1">
    <source>
        <dbReference type="ARBA" id="ARBA00022574"/>
    </source>
</evidence>
<dbReference type="InterPro" id="IPR001680">
    <property type="entry name" value="WD40_rpt"/>
</dbReference>
<feature type="repeat" description="WD" evidence="3">
    <location>
        <begin position="315"/>
        <end position="356"/>
    </location>
</feature>
<dbReference type="SUPFAM" id="SSF50978">
    <property type="entry name" value="WD40 repeat-like"/>
    <property type="match status" value="1"/>
</dbReference>
<dbReference type="GO" id="GO:0009055">
    <property type="term" value="F:electron transfer activity"/>
    <property type="evidence" value="ECO:0007669"/>
    <property type="project" value="InterPro"/>
</dbReference>
<evidence type="ECO:0000259" key="5">
    <source>
        <dbReference type="Pfam" id="PF07635"/>
    </source>
</evidence>
<dbReference type="Pfam" id="PF00400">
    <property type="entry name" value="WD40"/>
    <property type="match status" value="3"/>
</dbReference>
<dbReference type="SUPFAM" id="SSF46626">
    <property type="entry name" value="Cytochrome c"/>
    <property type="match status" value="1"/>
</dbReference>
<keyword evidence="1 3" id="KW-0853">WD repeat</keyword>
<keyword evidence="4" id="KW-0732">Signal</keyword>
<sequence>MIFRTCITLSLLCLVTSPAIAQEPAASFRRDVAPILLDSCQACHGAKKAEGGYRVDTYEQVFKPGDSGETPIAAKPEESSELLRRLQCTDESERMPAESEPLAAAQIALVKKWIAEGAKFDGDNPGQALHLVIPPSTYAAPPQSYSHAVPITAVTFSPDGKHVIAGGYHELTVWEAETPNLVRRIPNIGERTYALAFSSDGATLAVACGEPGRNGEVRLLQFATGELKGVVSRSDDVALDLAFRPGTAQLAVALTDSSIRIIDTQSLAEVRTIASHADWVTAVAWSDDGKVLASASLDKTAKAYDAETGDVLASYPGHNAAVRGVSILPDNQQLVSVGADNKVHRWQIAEAKKIAEIGVGAEGQTLLRSGDDLFVAGADKRLRRIDLKENKVAQQYEGHGDWVLSAALHGAKAENADSLLLVSGDFAGEVRLWKISDGSLLKNWIAKP</sequence>
<dbReference type="Pfam" id="PF07635">
    <property type="entry name" value="PSCyt1"/>
    <property type="match status" value="1"/>
</dbReference>
<dbReference type="EMBL" id="JAJKFT010000004">
    <property type="protein sequence ID" value="MCC9628728.1"/>
    <property type="molecule type" value="Genomic_DNA"/>
</dbReference>
<evidence type="ECO:0000313" key="6">
    <source>
        <dbReference type="EMBL" id="MCC9628728.1"/>
    </source>
</evidence>
<dbReference type="Gene3D" id="2.130.10.10">
    <property type="entry name" value="YVTN repeat-like/Quinoprotein amine dehydrogenase"/>
    <property type="match status" value="2"/>
</dbReference>
<proteinExistence type="predicted"/>
<keyword evidence="7" id="KW-1185">Reference proteome</keyword>
<keyword evidence="2" id="KW-0677">Repeat</keyword>
<comment type="caution">
    <text evidence="6">The sequence shown here is derived from an EMBL/GenBank/DDBJ whole genome shotgun (WGS) entry which is preliminary data.</text>
</comment>
<evidence type="ECO:0000256" key="3">
    <source>
        <dbReference type="PROSITE-ProRule" id="PRU00221"/>
    </source>
</evidence>
<gene>
    <name evidence="6" type="ORF">LOC68_09985</name>
</gene>
<dbReference type="PROSITE" id="PS50082">
    <property type="entry name" value="WD_REPEATS_2"/>
    <property type="match status" value="2"/>
</dbReference>
<dbReference type="RefSeq" id="WP_230218183.1">
    <property type="nucleotide sequence ID" value="NZ_JAJKFT010000004.1"/>
</dbReference>
<dbReference type="GO" id="GO:0000027">
    <property type="term" value="P:ribosomal large subunit assembly"/>
    <property type="evidence" value="ECO:0007669"/>
    <property type="project" value="TreeGrafter"/>
</dbReference>
<dbReference type="SMART" id="SM00320">
    <property type="entry name" value="WD40"/>
    <property type="match status" value="6"/>
</dbReference>
<dbReference type="CDD" id="cd00200">
    <property type="entry name" value="WD40"/>
    <property type="match status" value="1"/>
</dbReference>
<dbReference type="AlphaFoldDB" id="A0A9X1MKM5"/>
<dbReference type="InterPro" id="IPR036322">
    <property type="entry name" value="WD40_repeat_dom_sf"/>
</dbReference>
<name>A0A9X1MKM5_9BACT</name>
<feature type="chain" id="PRO_5040953400" description="Cytochrome C Planctomycete-type domain-containing protein" evidence="4">
    <location>
        <begin position="22"/>
        <end position="448"/>
    </location>
</feature>
<accession>A0A9X1MKM5</accession>
<dbReference type="InterPro" id="IPR011429">
    <property type="entry name" value="Cyt_c_Planctomycete-type"/>
</dbReference>
<dbReference type="PROSITE" id="PS50294">
    <property type="entry name" value="WD_REPEATS_REGION"/>
    <property type="match status" value="2"/>
</dbReference>
<dbReference type="InterPro" id="IPR036909">
    <property type="entry name" value="Cyt_c-like_dom_sf"/>
</dbReference>
<feature type="signal peptide" evidence="4">
    <location>
        <begin position="1"/>
        <end position="21"/>
    </location>
</feature>
<reference evidence="6" key="1">
    <citation type="submission" date="2021-11" db="EMBL/GenBank/DDBJ databases">
        <title>Genome sequence.</title>
        <authorList>
            <person name="Sun Q."/>
        </authorList>
    </citation>
    <scope>NUCLEOTIDE SEQUENCE</scope>
    <source>
        <strain evidence="6">JC732</strain>
    </source>
</reference>
<feature type="repeat" description="WD" evidence="3">
    <location>
        <begin position="273"/>
        <end position="314"/>
    </location>
</feature>
<dbReference type="PANTHER" id="PTHR19848:SF8">
    <property type="entry name" value="F-BOX AND WD REPEAT DOMAIN CONTAINING 7"/>
    <property type="match status" value="1"/>
</dbReference>
<dbReference type="GO" id="GO:0020037">
    <property type="term" value="F:heme binding"/>
    <property type="evidence" value="ECO:0007669"/>
    <property type="project" value="InterPro"/>
</dbReference>